<sequence length="156" mass="16842">MELEERLGIRLKEKGWRLAVVETTTGGLICYRIVSVPGSSHYFDRGIVAYSQAAKEELLGIPAELVKQFGSVSAPMAIALAEGIQRISQTDLGLAETGIAGPIRGRSPKPVGTSYLALATPTGTQCQEYQFRGNRIEILHAISQQALETLVKTVES</sequence>
<name>A0A932CLN0_UNCTE</name>
<evidence type="ECO:0000313" key="2">
    <source>
        <dbReference type="EMBL" id="MBI2875621.1"/>
    </source>
</evidence>
<reference evidence="2" key="1">
    <citation type="submission" date="2020-07" db="EMBL/GenBank/DDBJ databases">
        <title>Huge and variable diversity of episymbiotic CPR bacteria and DPANN archaea in groundwater ecosystems.</title>
        <authorList>
            <person name="He C.Y."/>
            <person name="Keren R."/>
            <person name="Whittaker M."/>
            <person name="Farag I.F."/>
            <person name="Doudna J."/>
            <person name="Cate J.H.D."/>
            <person name="Banfield J.F."/>
        </authorList>
    </citation>
    <scope>NUCLEOTIDE SEQUENCE</scope>
    <source>
        <strain evidence="2">NC_groundwater_672_Ag_B-0.1um_62_36</strain>
    </source>
</reference>
<dbReference type="Proteomes" id="UP000769766">
    <property type="component" value="Unassembled WGS sequence"/>
</dbReference>
<evidence type="ECO:0000313" key="3">
    <source>
        <dbReference type="Proteomes" id="UP000769766"/>
    </source>
</evidence>
<comment type="caution">
    <text evidence="2">The sequence shown here is derived from an EMBL/GenBank/DDBJ whole genome shotgun (WGS) entry which is preliminary data.</text>
</comment>
<dbReference type="AlphaFoldDB" id="A0A932CLN0"/>
<dbReference type="InterPro" id="IPR008136">
    <property type="entry name" value="CinA_C"/>
</dbReference>
<feature type="domain" description="CinA C-terminal" evidence="1">
    <location>
        <begin position="2"/>
        <end position="153"/>
    </location>
</feature>
<gene>
    <name evidence="2" type="ORF">HYY20_01925</name>
</gene>
<dbReference type="SUPFAM" id="SSF142433">
    <property type="entry name" value="CinA-like"/>
    <property type="match status" value="1"/>
</dbReference>
<organism evidence="2 3">
    <name type="scientific">Tectimicrobiota bacterium</name>
    <dbReference type="NCBI Taxonomy" id="2528274"/>
    <lineage>
        <taxon>Bacteria</taxon>
        <taxon>Pseudomonadati</taxon>
        <taxon>Nitrospinota/Tectimicrobiota group</taxon>
        <taxon>Candidatus Tectimicrobiota</taxon>
    </lineage>
</organism>
<accession>A0A932CLN0</accession>
<dbReference type="Gene3D" id="3.90.950.20">
    <property type="entry name" value="CinA-like"/>
    <property type="match status" value="1"/>
</dbReference>
<dbReference type="InterPro" id="IPR036653">
    <property type="entry name" value="CinA-like_C"/>
</dbReference>
<dbReference type="EMBL" id="JACPRF010000056">
    <property type="protein sequence ID" value="MBI2875621.1"/>
    <property type="molecule type" value="Genomic_DNA"/>
</dbReference>
<dbReference type="Pfam" id="PF02464">
    <property type="entry name" value="CinA"/>
    <property type="match status" value="1"/>
</dbReference>
<evidence type="ECO:0000259" key="1">
    <source>
        <dbReference type="Pfam" id="PF02464"/>
    </source>
</evidence>
<proteinExistence type="predicted"/>
<protein>
    <submittedName>
        <fullName evidence="2">CinA family protein</fullName>
    </submittedName>
</protein>
<dbReference type="NCBIfam" id="TIGR00199">
    <property type="entry name" value="PncC_domain"/>
    <property type="match status" value="1"/>
</dbReference>